<dbReference type="NCBIfam" id="TIGR04312">
    <property type="entry name" value="choice_anch_B"/>
    <property type="match status" value="1"/>
</dbReference>
<dbReference type="eggNOG" id="ENOG502QQSB">
    <property type="taxonomic scope" value="Eukaryota"/>
</dbReference>
<sequence>MMRVAALLLSLSPEVYGQIVEYAKWHHPSSMDTMESKAMAFKKYITEHMATAEEFRGPHKCVMGMAGPYPCSNTDLVALVTDEYQGEAYFNDIWGWTDPVDGHEYVIQGMKSGTNFIDISTPEMPVIVGYVSSQVSCECGLWCGIWRDIRTFGNFAYIVSENEGHGIQTVDLTQLRGRKDAILSYRARSRRLAEKTNEEHRKLSTPVKNELVEVFGIFAGKMRSKDKASIRRNLLFGPAPEPPYDECKPSTLDFTSDYTASDAHNVITFSVEDQAAGAPPVVITVGTDNHLTAHPYNRGPNGQGPGDKYEVAAMDTTLNGEICGGGLGIFDVGVDPANPKYIGCHGTSHTHDTHCLIYKGPDADHYGKPICISSNDNHIDIVDMSVAFSPKSISKLYGCGGVARTSAPEHFPPVTCDKDVPCPPGGPCQNWKPSYVHQGWLTTDHKYFLLDDETDELDGFPYEMGYAPDKRLSVEIFDMTDLDAPFLIGYDVKDYDGYNHNIFTKGELVIRADYEHGIQFEDQNGAATGKLDKLGFFDTDPPYGEDHPGLPVFTPCTGDSWLETAESPYWNAGCKYTASWGGSWGVYPFFPSGLIVASSNSAVSAGTFILNYTGPASPSMRRRK</sequence>
<feature type="signal peptide" evidence="1">
    <location>
        <begin position="1"/>
        <end position="17"/>
    </location>
</feature>
<evidence type="ECO:0000313" key="2">
    <source>
        <dbReference type="EnsemblProtists" id="EOD33105"/>
    </source>
</evidence>
<dbReference type="STRING" id="2903.R1F2I0"/>
<dbReference type="EnsemblProtists" id="EOD33105">
    <property type="protein sequence ID" value="EOD33105"/>
    <property type="gene ID" value="EMIHUDRAFT_462600"/>
</dbReference>
<dbReference type="GO" id="GO:0005576">
    <property type="term" value="C:extracellular region"/>
    <property type="evidence" value="ECO:0007669"/>
    <property type="project" value="TreeGrafter"/>
</dbReference>
<dbReference type="Proteomes" id="UP000013827">
    <property type="component" value="Unassembled WGS sequence"/>
</dbReference>
<dbReference type="PaxDb" id="2903-EOD33105"/>
<organism evidence="2 3">
    <name type="scientific">Emiliania huxleyi (strain CCMP1516)</name>
    <dbReference type="NCBI Taxonomy" id="280463"/>
    <lineage>
        <taxon>Eukaryota</taxon>
        <taxon>Haptista</taxon>
        <taxon>Haptophyta</taxon>
        <taxon>Prymnesiophyceae</taxon>
        <taxon>Isochrysidales</taxon>
        <taxon>Noelaerhabdaceae</taxon>
        <taxon>Emiliania</taxon>
    </lineage>
</organism>
<name>A0A0D3KBH0_EMIH1</name>
<dbReference type="KEGG" id="ehx:EMIHUDRAFT_462600"/>
<dbReference type="AlphaFoldDB" id="A0A0D3KBH0"/>
<dbReference type="HOGENOM" id="CLU_438358_0_0_1"/>
<keyword evidence="3" id="KW-1185">Reference proteome</keyword>
<protein>
    <submittedName>
        <fullName evidence="2">Uncharacterized protein</fullName>
    </submittedName>
</protein>
<dbReference type="RefSeq" id="XP_005785534.1">
    <property type="nucleotide sequence ID" value="XM_005785477.1"/>
</dbReference>
<evidence type="ECO:0000256" key="1">
    <source>
        <dbReference type="SAM" id="SignalP"/>
    </source>
</evidence>
<reference evidence="3" key="1">
    <citation type="journal article" date="2013" name="Nature">
        <title>Pan genome of the phytoplankton Emiliania underpins its global distribution.</title>
        <authorList>
            <person name="Read B.A."/>
            <person name="Kegel J."/>
            <person name="Klute M.J."/>
            <person name="Kuo A."/>
            <person name="Lefebvre S.C."/>
            <person name="Maumus F."/>
            <person name="Mayer C."/>
            <person name="Miller J."/>
            <person name="Monier A."/>
            <person name="Salamov A."/>
            <person name="Young J."/>
            <person name="Aguilar M."/>
            <person name="Claverie J.M."/>
            <person name="Frickenhaus S."/>
            <person name="Gonzalez K."/>
            <person name="Herman E.K."/>
            <person name="Lin Y.C."/>
            <person name="Napier J."/>
            <person name="Ogata H."/>
            <person name="Sarno A.F."/>
            <person name="Shmutz J."/>
            <person name="Schroeder D."/>
            <person name="de Vargas C."/>
            <person name="Verret F."/>
            <person name="von Dassow P."/>
            <person name="Valentin K."/>
            <person name="Van de Peer Y."/>
            <person name="Wheeler G."/>
            <person name="Dacks J.B."/>
            <person name="Delwiche C.F."/>
            <person name="Dyhrman S.T."/>
            <person name="Glockner G."/>
            <person name="John U."/>
            <person name="Richards T."/>
            <person name="Worden A.Z."/>
            <person name="Zhang X."/>
            <person name="Grigoriev I.V."/>
            <person name="Allen A.E."/>
            <person name="Bidle K."/>
            <person name="Borodovsky M."/>
            <person name="Bowler C."/>
            <person name="Brownlee C."/>
            <person name="Cock J.M."/>
            <person name="Elias M."/>
            <person name="Gladyshev V.N."/>
            <person name="Groth M."/>
            <person name="Guda C."/>
            <person name="Hadaegh A."/>
            <person name="Iglesias-Rodriguez M.D."/>
            <person name="Jenkins J."/>
            <person name="Jones B.M."/>
            <person name="Lawson T."/>
            <person name="Leese F."/>
            <person name="Lindquist E."/>
            <person name="Lobanov A."/>
            <person name="Lomsadze A."/>
            <person name="Malik S.B."/>
            <person name="Marsh M.E."/>
            <person name="Mackinder L."/>
            <person name="Mock T."/>
            <person name="Mueller-Roeber B."/>
            <person name="Pagarete A."/>
            <person name="Parker M."/>
            <person name="Probert I."/>
            <person name="Quesneville H."/>
            <person name="Raines C."/>
            <person name="Rensing S.A."/>
            <person name="Riano-Pachon D.M."/>
            <person name="Richier S."/>
            <person name="Rokitta S."/>
            <person name="Shiraiwa Y."/>
            <person name="Soanes D.M."/>
            <person name="van der Giezen M."/>
            <person name="Wahlund T.M."/>
            <person name="Williams B."/>
            <person name="Wilson W."/>
            <person name="Wolfe G."/>
            <person name="Wurch L.L."/>
        </authorList>
    </citation>
    <scope>NUCLEOTIDE SEQUENCE</scope>
</reference>
<evidence type="ECO:0000313" key="3">
    <source>
        <dbReference type="Proteomes" id="UP000013827"/>
    </source>
</evidence>
<dbReference type="GeneID" id="17278375"/>
<dbReference type="PANTHER" id="PTHR38787">
    <property type="entry name" value="REGULATORY P DOMAIN-CONTAINING PROTEIN"/>
    <property type="match status" value="1"/>
</dbReference>
<reference evidence="2" key="2">
    <citation type="submission" date="2024-10" db="UniProtKB">
        <authorList>
            <consortium name="EnsemblProtists"/>
        </authorList>
    </citation>
    <scope>IDENTIFICATION</scope>
</reference>
<dbReference type="PANTHER" id="PTHR38787:SF3">
    <property type="entry name" value="REGULATORY P DOMAIN-CONTAINING PROTEIN"/>
    <property type="match status" value="1"/>
</dbReference>
<dbReference type="OMA" id="MDRIMAH"/>
<feature type="chain" id="PRO_5044211029" evidence="1">
    <location>
        <begin position="18"/>
        <end position="624"/>
    </location>
</feature>
<dbReference type="InterPro" id="IPR027589">
    <property type="entry name" value="Choice_anch_B"/>
</dbReference>
<keyword evidence="1" id="KW-0732">Signal</keyword>
<accession>A0A0D3KBH0</accession>
<proteinExistence type="predicted"/>